<dbReference type="Proteomes" id="UP000077755">
    <property type="component" value="Chromosome 9"/>
</dbReference>
<organism evidence="8 9">
    <name type="scientific">Daucus carota subsp. sativus</name>
    <name type="common">Carrot</name>
    <dbReference type="NCBI Taxonomy" id="79200"/>
    <lineage>
        <taxon>Eukaryota</taxon>
        <taxon>Viridiplantae</taxon>
        <taxon>Streptophyta</taxon>
        <taxon>Embryophyta</taxon>
        <taxon>Tracheophyta</taxon>
        <taxon>Spermatophyta</taxon>
        <taxon>Magnoliopsida</taxon>
        <taxon>eudicotyledons</taxon>
        <taxon>Gunneridae</taxon>
        <taxon>Pentapetalae</taxon>
        <taxon>asterids</taxon>
        <taxon>campanulids</taxon>
        <taxon>Apiales</taxon>
        <taxon>Apiaceae</taxon>
        <taxon>Apioideae</taxon>
        <taxon>Scandiceae</taxon>
        <taxon>Daucinae</taxon>
        <taxon>Daucus</taxon>
        <taxon>Daucus sect. Daucus</taxon>
    </lineage>
</organism>
<dbReference type="PANTHER" id="PTHR45821">
    <property type="entry name" value="SNF2 DOMAIN-CONTAINING PROTEIN CLASSY 2-RELATED"/>
    <property type="match status" value="1"/>
</dbReference>
<evidence type="ECO:0000256" key="4">
    <source>
        <dbReference type="ARBA" id="ARBA00022806"/>
    </source>
</evidence>
<dbReference type="InterPro" id="IPR001650">
    <property type="entry name" value="Helicase_C-like"/>
</dbReference>
<evidence type="ECO:0000256" key="3">
    <source>
        <dbReference type="ARBA" id="ARBA00022801"/>
    </source>
</evidence>
<keyword evidence="3" id="KW-0378">Hydrolase</keyword>
<evidence type="ECO:0000313" key="8">
    <source>
        <dbReference type="EMBL" id="WOH13765.1"/>
    </source>
</evidence>
<dbReference type="GO" id="GO:0005524">
    <property type="term" value="F:ATP binding"/>
    <property type="evidence" value="ECO:0007669"/>
    <property type="project" value="UniProtKB-KW"/>
</dbReference>
<dbReference type="GO" id="GO:0080188">
    <property type="term" value="P:gene silencing by siRNA-directed DNA methylation"/>
    <property type="evidence" value="ECO:0007669"/>
    <property type="project" value="InterPro"/>
</dbReference>
<dbReference type="PANTHER" id="PTHR45821:SF1">
    <property type="entry name" value="ATP-DEPENDENT HELICASE FAMILY PROTEIN-RELATED"/>
    <property type="match status" value="1"/>
</dbReference>
<gene>
    <name evidence="8" type="ORF">DCAR_0933276</name>
</gene>
<dbReference type="Pfam" id="PF00271">
    <property type="entry name" value="Helicase_C"/>
    <property type="match status" value="1"/>
</dbReference>
<dbReference type="CDD" id="cd18793">
    <property type="entry name" value="SF2_C_SNF"/>
    <property type="match status" value="1"/>
</dbReference>
<protein>
    <recommendedName>
        <fullName evidence="7">Helicase C-terminal domain-containing protein</fullName>
    </recommendedName>
</protein>
<evidence type="ECO:0000259" key="7">
    <source>
        <dbReference type="PROSITE" id="PS51194"/>
    </source>
</evidence>
<keyword evidence="5" id="KW-0067">ATP-binding</keyword>
<feature type="domain" description="Helicase C-terminal" evidence="7">
    <location>
        <begin position="1"/>
        <end position="123"/>
    </location>
</feature>
<sequence>MITGDLDNDVRELNMERFNNSPDSKVFFGSIKACSEGISLVGASRIIILDIHLNPSVTRQAIGRAFRPGQVRKVYTYRLVAAGTLEQEDHYTSFKKESIPKLWFEWNGACRAEDFQLEKVNVTNCGDNFLETPRLHEDVITLYRRCA</sequence>
<reference evidence="8" key="2">
    <citation type="submission" date="2022-03" db="EMBL/GenBank/DDBJ databases">
        <title>Draft title - Genomic analysis of global carrot germplasm unveils the trajectory of domestication and the origin of high carotenoid orange carrot.</title>
        <authorList>
            <person name="Iorizzo M."/>
            <person name="Ellison S."/>
            <person name="Senalik D."/>
            <person name="Macko-Podgorni A."/>
            <person name="Grzebelus D."/>
            <person name="Bostan H."/>
            <person name="Rolling W."/>
            <person name="Curaba J."/>
            <person name="Simon P."/>
        </authorList>
    </citation>
    <scope>NUCLEOTIDE SEQUENCE</scope>
    <source>
        <tissue evidence="8">Leaf</tissue>
    </source>
</reference>
<comment type="subcellular location">
    <subcellularLocation>
        <location evidence="1">Nucleus</location>
    </subcellularLocation>
</comment>
<dbReference type="InterPro" id="IPR044567">
    <property type="entry name" value="CLSY/DRD1"/>
</dbReference>
<dbReference type="Gene3D" id="3.40.50.300">
    <property type="entry name" value="P-loop containing nucleotide triphosphate hydrolases"/>
    <property type="match status" value="1"/>
</dbReference>
<evidence type="ECO:0000313" key="9">
    <source>
        <dbReference type="Proteomes" id="UP000077755"/>
    </source>
</evidence>
<dbReference type="InterPro" id="IPR049730">
    <property type="entry name" value="SNF2/RAD54-like_C"/>
</dbReference>
<reference evidence="8" key="1">
    <citation type="journal article" date="2016" name="Nat. Genet.">
        <title>A high-quality carrot genome assembly provides new insights into carotenoid accumulation and asterid genome evolution.</title>
        <authorList>
            <person name="Iorizzo M."/>
            <person name="Ellison S."/>
            <person name="Senalik D."/>
            <person name="Zeng P."/>
            <person name="Satapoomin P."/>
            <person name="Huang J."/>
            <person name="Bowman M."/>
            <person name="Iovene M."/>
            <person name="Sanseverino W."/>
            <person name="Cavagnaro P."/>
            <person name="Yildiz M."/>
            <person name="Macko-Podgorni A."/>
            <person name="Moranska E."/>
            <person name="Grzebelus E."/>
            <person name="Grzebelus D."/>
            <person name="Ashrafi H."/>
            <person name="Zheng Z."/>
            <person name="Cheng S."/>
            <person name="Spooner D."/>
            <person name="Van Deynze A."/>
            <person name="Simon P."/>
        </authorList>
    </citation>
    <scope>NUCLEOTIDE SEQUENCE</scope>
    <source>
        <tissue evidence="8">Leaf</tissue>
    </source>
</reference>
<dbReference type="SUPFAM" id="SSF52540">
    <property type="entry name" value="P-loop containing nucleoside triphosphate hydrolases"/>
    <property type="match status" value="1"/>
</dbReference>
<evidence type="ECO:0000256" key="5">
    <source>
        <dbReference type="ARBA" id="ARBA00022840"/>
    </source>
</evidence>
<evidence type="ECO:0000256" key="6">
    <source>
        <dbReference type="ARBA" id="ARBA00023242"/>
    </source>
</evidence>
<dbReference type="EMBL" id="CP093351">
    <property type="protein sequence ID" value="WOH13765.1"/>
    <property type="molecule type" value="Genomic_DNA"/>
</dbReference>
<dbReference type="AlphaFoldDB" id="A0AAF0XTL2"/>
<evidence type="ECO:0000256" key="1">
    <source>
        <dbReference type="ARBA" id="ARBA00004123"/>
    </source>
</evidence>
<proteinExistence type="predicted"/>
<keyword evidence="2" id="KW-0547">Nucleotide-binding</keyword>
<name>A0AAF0XTL2_DAUCS</name>
<keyword evidence="9" id="KW-1185">Reference proteome</keyword>
<accession>A0AAF0XTL2</accession>
<dbReference type="GO" id="GO:0004386">
    <property type="term" value="F:helicase activity"/>
    <property type="evidence" value="ECO:0007669"/>
    <property type="project" value="UniProtKB-KW"/>
</dbReference>
<dbReference type="GO" id="GO:0005634">
    <property type="term" value="C:nucleus"/>
    <property type="evidence" value="ECO:0007669"/>
    <property type="project" value="UniProtKB-SubCell"/>
</dbReference>
<keyword evidence="4" id="KW-0347">Helicase</keyword>
<evidence type="ECO:0000256" key="2">
    <source>
        <dbReference type="ARBA" id="ARBA00022741"/>
    </source>
</evidence>
<dbReference type="PROSITE" id="PS51194">
    <property type="entry name" value="HELICASE_CTER"/>
    <property type="match status" value="1"/>
</dbReference>
<keyword evidence="6" id="KW-0539">Nucleus</keyword>
<dbReference type="InterPro" id="IPR027417">
    <property type="entry name" value="P-loop_NTPase"/>
</dbReference>
<dbReference type="GO" id="GO:0016787">
    <property type="term" value="F:hydrolase activity"/>
    <property type="evidence" value="ECO:0007669"/>
    <property type="project" value="UniProtKB-KW"/>
</dbReference>